<evidence type="ECO:0000313" key="2">
    <source>
        <dbReference type="Proteomes" id="UP000033934"/>
    </source>
</evidence>
<sequence>MSTVKEALTVIREEVTLLARASFESTKALHALLSQIEEATDVQIGDHNEYGVMIEVVRGCDDKTKDVYHLKADVWGEEMLTPGLSRERWVSTCYRCHDCWHDSQVDLYPCTPGEFAGVVTRIIRKALKERRLVSKEIEGAMVAVQAIEVA</sequence>
<dbReference type="AlphaFoldDB" id="A0A0G0LQG6"/>
<dbReference type="EMBL" id="LBVO01000011">
    <property type="protein sequence ID" value="KKQ90215.1"/>
    <property type="molecule type" value="Genomic_DNA"/>
</dbReference>
<gene>
    <name evidence="1" type="ORF">UT11_C0011G0012</name>
</gene>
<reference evidence="1 2" key="1">
    <citation type="journal article" date="2015" name="Nature">
        <title>rRNA introns, odd ribosomes, and small enigmatic genomes across a large radiation of phyla.</title>
        <authorList>
            <person name="Brown C.T."/>
            <person name="Hug L.A."/>
            <person name="Thomas B.C."/>
            <person name="Sharon I."/>
            <person name="Castelle C.J."/>
            <person name="Singh A."/>
            <person name="Wilkins M.J."/>
            <person name="Williams K.H."/>
            <person name="Banfield J.F."/>
        </authorList>
    </citation>
    <scope>NUCLEOTIDE SEQUENCE [LARGE SCALE GENOMIC DNA]</scope>
</reference>
<proteinExistence type="predicted"/>
<name>A0A0G0LQG6_9BACT</name>
<accession>A0A0G0LQG6</accession>
<protein>
    <submittedName>
        <fullName evidence="1">Uncharacterized protein</fullName>
    </submittedName>
</protein>
<comment type="caution">
    <text evidence="1">The sequence shown here is derived from an EMBL/GenBank/DDBJ whole genome shotgun (WGS) entry which is preliminary data.</text>
</comment>
<organism evidence="1 2">
    <name type="scientific">Berkelbacteria bacterium GW2011_GWA2_38_9</name>
    <dbReference type="NCBI Taxonomy" id="1618334"/>
    <lineage>
        <taxon>Bacteria</taxon>
        <taxon>Candidatus Berkelbacteria</taxon>
    </lineage>
</organism>
<dbReference type="Proteomes" id="UP000033934">
    <property type="component" value="Unassembled WGS sequence"/>
</dbReference>
<evidence type="ECO:0000313" key="1">
    <source>
        <dbReference type="EMBL" id="KKQ90215.1"/>
    </source>
</evidence>